<reference evidence="2" key="1">
    <citation type="journal article" date="2004" name="Nature">
        <title>Community structure and metabolism through reconstruction of microbial genomes from the environment.</title>
        <authorList>
            <person name="Tyson G.W."/>
            <person name="Chapman J."/>
            <person name="Hugenholtz P."/>
            <person name="Allen E.E."/>
            <person name="Ram R.J."/>
            <person name="Richardson P.M."/>
            <person name="Solovyev V.V."/>
            <person name="Rubin E.M."/>
            <person name="Rokhsar D.S."/>
            <person name="Banfield J.F."/>
        </authorList>
    </citation>
    <scope>NUCLEOTIDE SEQUENCE [LARGE SCALE GENOMIC DNA]</scope>
</reference>
<name>B6ANS8_9BACT</name>
<dbReference type="InterPro" id="IPR001173">
    <property type="entry name" value="Glyco_trans_2-like"/>
</dbReference>
<dbReference type="SUPFAM" id="SSF53448">
    <property type="entry name" value="Nucleotide-diphospho-sugar transferases"/>
    <property type="match status" value="1"/>
</dbReference>
<accession>B6ANS8</accession>
<evidence type="ECO:0000313" key="2">
    <source>
        <dbReference type="EMBL" id="EDZ38965.1"/>
    </source>
</evidence>
<dbReference type="PANTHER" id="PTHR43685">
    <property type="entry name" value="GLYCOSYLTRANSFERASE"/>
    <property type="match status" value="1"/>
</dbReference>
<dbReference type="InterPro" id="IPR029044">
    <property type="entry name" value="Nucleotide-diphossugar_trans"/>
</dbReference>
<feature type="domain" description="Glycosyltransferase 2-like" evidence="1">
    <location>
        <begin position="6"/>
        <end position="174"/>
    </location>
</feature>
<dbReference type="InterPro" id="IPR050834">
    <property type="entry name" value="Glycosyltransf_2"/>
</dbReference>
<keyword evidence="2" id="KW-0808">Transferase</keyword>
<dbReference type="Pfam" id="PF00535">
    <property type="entry name" value="Glycos_transf_2"/>
    <property type="match status" value="1"/>
</dbReference>
<dbReference type="CDD" id="cd00761">
    <property type="entry name" value="Glyco_tranf_GTA_type"/>
    <property type="match status" value="1"/>
</dbReference>
<organism evidence="2">
    <name type="scientific">Leptospirillum sp. Group II '5-way CG'</name>
    <dbReference type="NCBI Taxonomy" id="419541"/>
    <lineage>
        <taxon>Bacteria</taxon>
        <taxon>Pseudomonadati</taxon>
        <taxon>Nitrospirota</taxon>
        <taxon>Nitrospiria</taxon>
        <taxon>Nitrospirales</taxon>
        <taxon>Nitrospiraceae</taxon>
        <taxon>Leptospirillum</taxon>
    </lineage>
</organism>
<gene>
    <name evidence="2" type="ORF">CGL2_11276133</name>
</gene>
<dbReference type="Gene3D" id="3.90.550.10">
    <property type="entry name" value="Spore Coat Polysaccharide Biosynthesis Protein SpsA, Chain A"/>
    <property type="match status" value="1"/>
</dbReference>
<dbReference type="AlphaFoldDB" id="B6ANS8"/>
<reference evidence="2" key="2">
    <citation type="journal article" date="2008" name="PLoS Biol.">
        <title>Population genomic analysis of strain variation in Leptospirillum group II bacteria involved in acid mine drainage formation.</title>
        <authorList>
            <person name="Simmons S.L."/>
            <person name="Dibartolo G."/>
            <person name="Denef V.J."/>
            <person name="Goltsman D.S."/>
            <person name="Thelen M.P."/>
            <person name="Banfield J.F."/>
        </authorList>
    </citation>
    <scope>NUCLEOTIDE SEQUENCE [LARGE SCALE GENOMIC DNA]</scope>
</reference>
<sequence>MSPEVSVIIPFTGKAIFMDEAVASVMQQSFQNFEVVLVENHATDLSREMATSWTRNYPGKIRLVFEKKKGAAAARNRGIQESRGKFLAFLDSDDRMKPNRLLRQWEWLSQDFESVLLGAWKDRLSPDGNQLVSRSEKPQVPKWASILFEEDKRFQADPLHEPQTSTFFLRKDYALEIGGFDEAFDPFWLEDTDFVFRMYQKGKIGIVPESLVEYRSHNEEEENKRIFDILNIRNHGIFFQKLKYRFQEIGMSGAQKALRRISSRWLRESATKIAYFEGGLPISKILLKRALWADKKDIRNIFYIMRFSLHSRFWPRPFGRSPENIKILPEEFNFEWAQTFLQI</sequence>
<dbReference type="PANTHER" id="PTHR43685:SF11">
    <property type="entry name" value="GLYCOSYLTRANSFERASE TAGX-RELATED"/>
    <property type="match status" value="1"/>
</dbReference>
<evidence type="ECO:0000259" key="1">
    <source>
        <dbReference type="Pfam" id="PF00535"/>
    </source>
</evidence>
<protein>
    <submittedName>
        <fullName evidence="2">Putative glycosyl transferase, family 2</fullName>
    </submittedName>
</protein>
<proteinExistence type="predicted"/>
<dbReference type="GO" id="GO:0016740">
    <property type="term" value="F:transferase activity"/>
    <property type="evidence" value="ECO:0007669"/>
    <property type="project" value="UniProtKB-KW"/>
</dbReference>
<dbReference type="EMBL" id="DS995260">
    <property type="protein sequence ID" value="EDZ38965.1"/>
    <property type="molecule type" value="Genomic_DNA"/>
</dbReference>